<organism evidence="7 8">
    <name type="scientific">Teratosphaeria nubilosa</name>
    <dbReference type="NCBI Taxonomy" id="161662"/>
    <lineage>
        <taxon>Eukaryota</taxon>
        <taxon>Fungi</taxon>
        <taxon>Dikarya</taxon>
        <taxon>Ascomycota</taxon>
        <taxon>Pezizomycotina</taxon>
        <taxon>Dothideomycetes</taxon>
        <taxon>Dothideomycetidae</taxon>
        <taxon>Mycosphaerellales</taxon>
        <taxon>Teratosphaeriaceae</taxon>
        <taxon>Teratosphaeria</taxon>
    </lineage>
</organism>
<feature type="domain" description="MYND-type" evidence="6">
    <location>
        <begin position="4"/>
        <end position="46"/>
    </location>
</feature>
<evidence type="ECO:0000256" key="5">
    <source>
        <dbReference type="SAM" id="MobiDB-lite"/>
    </source>
</evidence>
<feature type="region of interest" description="Disordered" evidence="5">
    <location>
        <begin position="45"/>
        <end position="79"/>
    </location>
</feature>
<evidence type="ECO:0000259" key="6">
    <source>
        <dbReference type="PROSITE" id="PS50865"/>
    </source>
</evidence>
<dbReference type="EMBL" id="ML995884">
    <property type="protein sequence ID" value="KAF2765752.1"/>
    <property type="molecule type" value="Genomic_DNA"/>
</dbReference>
<evidence type="ECO:0000313" key="7">
    <source>
        <dbReference type="EMBL" id="KAF2765752.1"/>
    </source>
</evidence>
<keyword evidence="3" id="KW-0862">Zinc</keyword>
<dbReference type="PROSITE" id="PS50865">
    <property type="entry name" value="ZF_MYND_2"/>
    <property type="match status" value="1"/>
</dbReference>
<dbReference type="InterPro" id="IPR002893">
    <property type="entry name" value="Znf_MYND"/>
</dbReference>
<gene>
    <name evidence="7" type="ORF">EJ03DRAFT_242572</name>
</gene>
<evidence type="ECO:0000313" key="8">
    <source>
        <dbReference type="Proteomes" id="UP000799436"/>
    </source>
</evidence>
<feature type="compositionally biased region" description="Polar residues" evidence="5">
    <location>
        <begin position="53"/>
        <end position="62"/>
    </location>
</feature>
<keyword evidence="1" id="KW-0479">Metal-binding</keyword>
<dbReference type="Proteomes" id="UP000799436">
    <property type="component" value="Unassembled WGS sequence"/>
</dbReference>
<dbReference type="SUPFAM" id="SSF144232">
    <property type="entry name" value="HIT/MYND zinc finger-like"/>
    <property type="match status" value="1"/>
</dbReference>
<protein>
    <recommendedName>
        <fullName evidence="6">MYND-type domain-containing protein</fullName>
    </recommendedName>
</protein>
<name>A0A6G1KZJ7_9PEZI</name>
<evidence type="ECO:0000256" key="1">
    <source>
        <dbReference type="ARBA" id="ARBA00022723"/>
    </source>
</evidence>
<keyword evidence="2 4" id="KW-0863">Zinc-finger</keyword>
<dbReference type="Gene3D" id="6.10.140.2220">
    <property type="match status" value="1"/>
</dbReference>
<dbReference type="AlphaFoldDB" id="A0A6G1KZJ7"/>
<keyword evidence="8" id="KW-1185">Reference proteome</keyword>
<reference evidence="7" key="1">
    <citation type="journal article" date="2020" name="Stud. Mycol.">
        <title>101 Dothideomycetes genomes: a test case for predicting lifestyles and emergence of pathogens.</title>
        <authorList>
            <person name="Haridas S."/>
            <person name="Albert R."/>
            <person name="Binder M."/>
            <person name="Bloem J."/>
            <person name="Labutti K."/>
            <person name="Salamov A."/>
            <person name="Andreopoulos B."/>
            <person name="Baker S."/>
            <person name="Barry K."/>
            <person name="Bills G."/>
            <person name="Bluhm B."/>
            <person name="Cannon C."/>
            <person name="Castanera R."/>
            <person name="Culley D."/>
            <person name="Daum C."/>
            <person name="Ezra D."/>
            <person name="Gonzalez J."/>
            <person name="Henrissat B."/>
            <person name="Kuo A."/>
            <person name="Liang C."/>
            <person name="Lipzen A."/>
            <person name="Lutzoni F."/>
            <person name="Magnuson J."/>
            <person name="Mondo S."/>
            <person name="Nolan M."/>
            <person name="Ohm R."/>
            <person name="Pangilinan J."/>
            <person name="Park H.-J."/>
            <person name="Ramirez L."/>
            <person name="Alfaro M."/>
            <person name="Sun H."/>
            <person name="Tritt A."/>
            <person name="Yoshinaga Y."/>
            <person name="Zwiers L.-H."/>
            <person name="Turgeon B."/>
            <person name="Goodwin S."/>
            <person name="Spatafora J."/>
            <person name="Crous P."/>
            <person name="Grigoriev I."/>
        </authorList>
    </citation>
    <scope>NUCLEOTIDE SEQUENCE</scope>
    <source>
        <strain evidence="7">CBS 116005</strain>
    </source>
</reference>
<dbReference type="Pfam" id="PF01753">
    <property type="entry name" value="zf-MYND"/>
    <property type="match status" value="1"/>
</dbReference>
<proteinExistence type="predicted"/>
<dbReference type="PROSITE" id="PS01360">
    <property type="entry name" value="ZF_MYND_1"/>
    <property type="match status" value="1"/>
</dbReference>
<evidence type="ECO:0000256" key="3">
    <source>
        <dbReference type="ARBA" id="ARBA00022833"/>
    </source>
</evidence>
<evidence type="ECO:0000256" key="4">
    <source>
        <dbReference type="PROSITE-ProRule" id="PRU00134"/>
    </source>
</evidence>
<feature type="non-terminal residue" evidence="7">
    <location>
        <position position="1"/>
    </location>
</feature>
<feature type="non-terminal residue" evidence="7">
    <location>
        <position position="79"/>
    </location>
</feature>
<accession>A0A6G1KZJ7</accession>
<evidence type="ECO:0000256" key="2">
    <source>
        <dbReference type="ARBA" id="ARBA00022771"/>
    </source>
</evidence>
<sequence length="79" mass="8750">TSKCHNCHKPGNTPTQPLKTCRGCCKAWYCGRECQKKDWKRHRTSCHARQAAPSGNASTPSGNLIAEEGGQDDTHAYYN</sequence>
<dbReference type="OrthoDB" id="432970at2759"/>
<dbReference type="GO" id="GO:0008270">
    <property type="term" value="F:zinc ion binding"/>
    <property type="evidence" value="ECO:0007669"/>
    <property type="project" value="UniProtKB-KW"/>
</dbReference>